<feature type="transmembrane region" description="Helical" evidence="1">
    <location>
        <begin position="136"/>
        <end position="159"/>
    </location>
</feature>
<comment type="caution">
    <text evidence="2">The sequence shown here is derived from an EMBL/GenBank/DDBJ whole genome shotgun (WGS) entry which is preliminary data.</text>
</comment>
<keyword evidence="3" id="KW-1185">Reference proteome</keyword>
<dbReference type="AlphaFoldDB" id="A0A3D9BV21"/>
<protein>
    <submittedName>
        <fullName evidence="2">Uncharacterized protein</fullName>
    </submittedName>
</protein>
<evidence type="ECO:0000313" key="2">
    <source>
        <dbReference type="EMBL" id="REC57357.1"/>
    </source>
</evidence>
<evidence type="ECO:0000313" key="3">
    <source>
        <dbReference type="Proteomes" id="UP000257131"/>
    </source>
</evidence>
<accession>A0A3D9BV21</accession>
<gene>
    <name evidence="2" type="ORF">DRV84_07880</name>
</gene>
<dbReference type="Proteomes" id="UP000257131">
    <property type="component" value="Unassembled WGS sequence"/>
</dbReference>
<name>A0A3D9BV21_9RHOB</name>
<keyword evidence="1" id="KW-1133">Transmembrane helix</keyword>
<sequence>MIERVVGAAARAVLAALVVVTPALVLPGTIGGGGFALPIVCAVAAGFVFVEYYTDFPSVVDFRDAPPFNRLRFACLFAIVLSTSVLCADQVRPTLFSGAVASLGALTGGALDFPYSPVRMLLIGVADGARLSALEIAQSAAGLACVYAALTLGAFAIVLRRGWPLRDGPFNVWINMPLFDPTSGGDIVHRLRRDGRVNLILGALLPFVLPAVIKAVTLAVGPLRLGDPHTLIWVMSVWGFLPVSMIMRALALQRVADLVEDKRRRTAALREAPAPA</sequence>
<keyword evidence="1" id="KW-0472">Membrane</keyword>
<keyword evidence="1" id="KW-0812">Transmembrane</keyword>
<proteinExistence type="predicted"/>
<feature type="transmembrane region" description="Helical" evidence="1">
    <location>
        <begin position="33"/>
        <end position="50"/>
    </location>
</feature>
<feature type="transmembrane region" description="Helical" evidence="1">
    <location>
        <begin position="199"/>
        <end position="220"/>
    </location>
</feature>
<organism evidence="2 3">
    <name type="scientific">Rhodosalinus sediminis</name>
    <dbReference type="NCBI Taxonomy" id="1940533"/>
    <lineage>
        <taxon>Bacteria</taxon>
        <taxon>Pseudomonadati</taxon>
        <taxon>Pseudomonadota</taxon>
        <taxon>Alphaproteobacteria</taxon>
        <taxon>Rhodobacterales</taxon>
        <taxon>Paracoccaceae</taxon>
        <taxon>Rhodosalinus</taxon>
    </lineage>
</organism>
<dbReference type="RefSeq" id="WP_115979343.1">
    <property type="nucleotide sequence ID" value="NZ_QOHR01000007.1"/>
</dbReference>
<evidence type="ECO:0000256" key="1">
    <source>
        <dbReference type="SAM" id="Phobius"/>
    </source>
</evidence>
<reference evidence="2 3" key="1">
    <citation type="journal article" date="2017" name="Int. J. Syst. Evol. Microbiol.">
        <title>Rhodosalinus sediminis gen. nov., sp. nov., isolated from marine saltern.</title>
        <authorList>
            <person name="Guo L.Y."/>
            <person name="Ling S.K."/>
            <person name="Li C.M."/>
            <person name="Chen G.J."/>
            <person name="Du Z.J."/>
        </authorList>
    </citation>
    <scope>NUCLEOTIDE SEQUENCE [LARGE SCALE GENOMIC DNA]</scope>
    <source>
        <strain evidence="2 3">WDN1C137</strain>
    </source>
</reference>
<feature type="transmembrane region" description="Helical" evidence="1">
    <location>
        <begin position="6"/>
        <end position="26"/>
    </location>
</feature>
<feature type="transmembrane region" description="Helical" evidence="1">
    <location>
        <begin position="95"/>
        <end position="116"/>
    </location>
</feature>
<dbReference type="EMBL" id="QOHR01000007">
    <property type="protein sequence ID" value="REC57357.1"/>
    <property type="molecule type" value="Genomic_DNA"/>
</dbReference>
<feature type="transmembrane region" description="Helical" evidence="1">
    <location>
        <begin position="70"/>
        <end position="88"/>
    </location>
</feature>
<feature type="transmembrane region" description="Helical" evidence="1">
    <location>
        <begin position="232"/>
        <end position="255"/>
    </location>
</feature>